<reference evidence="2 3" key="1">
    <citation type="submission" date="2019-08" db="EMBL/GenBank/DDBJ databases">
        <title>Bacillus genomes from the desert of Cuatro Cienegas, Coahuila.</title>
        <authorList>
            <person name="Olmedo-Alvarez G."/>
        </authorList>
    </citation>
    <scope>NUCLEOTIDE SEQUENCE [LARGE SCALE GENOMIC DNA]</scope>
    <source>
        <strain evidence="2 3">CH28_1T</strain>
    </source>
</reference>
<dbReference type="RefSeq" id="WP_148989406.1">
    <property type="nucleotide sequence ID" value="NZ_VTEV01000007.1"/>
</dbReference>
<dbReference type="OrthoDB" id="2949430at2"/>
<proteinExistence type="predicted"/>
<feature type="signal peptide" evidence="1">
    <location>
        <begin position="1"/>
        <end position="19"/>
    </location>
</feature>
<dbReference type="InterPro" id="IPR030910">
    <property type="entry name" value="SLAP_dom"/>
</dbReference>
<evidence type="ECO:0000256" key="1">
    <source>
        <dbReference type="SAM" id="SignalP"/>
    </source>
</evidence>
<dbReference type="PROSITE" id="PS51257">
    <property type="entry name" value="PROKAR_LIPOPROTEIN"/>
    <property type="match status" value="1"/>
</dbReference>
<dbReference type="NCBIfam" id="TIGR04398">
    <property type="entry name" value="SLAP_DUP"/>
    <property type="match status" value="1"/>
</dbReference>
<keyword evidence="1" id="KW-0732">Signal</keyword>
<evidence type="ECO:0000313" key="2">
    <source>
        <dbReference type="EMBL" id="TYS65627.1"/>
    </source>
</evidence>
<name>A0A5D4SQM5_9BACI</name>
<organism evidence="2 3">
    <name type="scientific">Sutcliffiella horikoshii</name>
    <dbReference type="NCBI Taxonomy" id="79883"/>
    <lineage>
        <taxon>Bacteria</taxon>
        <taxon>Bacillati</taxon>
        <taxon>Bacillota</taxon>
        <taxon>Bacilli</taxon>
        <taxon>Bacillales</taxon>
        <taxon>Bacillaceae</taxon>
        <taxon>Sutcliffiella</taxon>
    </lineage>
</organism>
<protein>
    <submittedName>
        <fullName evidence="2">SLAP domain-containing protein</fullName>
    </submittedName>
</protein>
<dbReference type="AlphaFoldDB" id="A0A5D4SQM5"/>
<dbReference type="EMBL" id="VTEV01000007">
    <property type="protein sequence ID" value="TYS65627.1"/>
    <property type="molecule type" value="Genomic_DNA"/>
</dbReference>
<dbReference type="Proteomes" id="UP000322524">
    <property type="component" value="Unassembled WGS sequence"/>
</dbReference>
<gene>
    <name evidence="2" type="ORF">FZC76_17180</name>
</gene>
<feature type="chain" id="PRO_5038402882" evidence="1">
    <location>
        <begin position="20"/>
        <end position="366"/>
    </location>
</feature>
<accession>A0A5D4SQM5</accession>
<comment type="caution">
    <text evidence="2">The sequence shown here is derived from an EMBL/GenBank/DDBJ whole genome shotgun (WGS) entry which is preliminary data.</text>
</comment>
<evidence type="ECO:0000313" key="3">
    <source>
        <dbReference type="Proteomes" id="UP000322524"/>
    </source>
</evidence>
<sequence>MKRRLVPCALLIIGSVLVACSGNEEVTKGKLGNPAAASSEVEEKKPPEIDKATATAAVEEILPLYFKLLEKGDSAGYWELFEKPADEESTETVQKMMDSKITTIINESEVIYQKDNEVLATFDLKQVAEEYHPIHNFNRLGTGFIVLEKVEEVWKINQLDYITLYHYNHDDEPETIMDVDHLFFWSKELAKLKREKLLPSEWSASLLAEIKLMEDSIPDQPLQYTEAILEHFSSEELVPLQKVLNQLGDAPKDIVTINNFLLYEEHLESGYIVFNAFIRNGFEYPISNIQGTVSIFSPAVNENDETVDLQIASQVMDLTEVGVIEPGSTGLATLYFGPDSLLVEHIEDFIEYGELEIRAEMTHTHE</sequence>